<dbReference type="GO" id="GO:0015288">
    <property type="term" value="F:porin activity"/>
    <property type="evidence" value="ECO:0007669"/>
    <property type="project" value="InterPro"/>
</dbReference>
<organism evidence="3 4">
    <name type="scientific">Acinetobacter silvestris</name>
    <dbReference type="NCBI Taxonomy" id="1977882"/>
    <lineage>
        <taxon>Bacteria</taxon>
        <taxon>Pseudomonadati</taxon>
        <taxon>Pseudomonadota</taxon>
        <taxon>Gammaproteobacteria</taxon>
        <taxon>Moraxellales</taxon>
        <taxon>Moraxellaceae</taxon>
        <taxon>Acinetobacter</taxon>
    </lineage>
</organism>
<keyword evidence="2" id="KW-0732">Signal</keyword>
<dbReference type="STRING" id="1977882.B9T28_04155"/>
<evidence type="ECO:0000256" key="2">
    <source>
        <dbReference type="RuleBase" id="RU363072"/>
    </source>
</evidence>
<dbReference type="GO" id="GO:0016020">
    <property type="term" value="C:membrane"/>
    <property type="evidence" value="ECO:0007669"/>
    <property type="project" value="InterPro"/>
</dbReference>
<dbReference type="Proteomes" id="UP000242765">
    <property type="component" value="Unassembled WGS sequence"/>
</dbReference>
<feature type="signal peptide" evidence="2">
    <location>
        <begin position="1"/>
        <end position="23"/>
    </location>
</feature>
<reference evidence="3 4" key="1">
    <citation type="submission" date="2017-04" db="EMBL/GenBank/DDBJ databases">
        <title>High diversity of culturable Acinetobacter species in natural soil and water ecosystems.</title>
        <authorList>
            <person name="Nemec A."/>
            <person name="Radolfova-Krizova L."/>
        </authorList>
    </citation>
    <scope>NUCLEOTIDE SEQUENCE [LARGE SCALE GENOMIC DNA]</scope>
    <source>
        <strain evidence="3 4">ANC 4999</strain>
    </source>
</reference>
<dbReference type="PANTHER" id="PTHR37944:SF1">
    <property type="entry name" value="PORIN B"/>
    <property type="match status" value="1"/>
</dbReference>
<dbReference type="GO" id="GO:0008643">
    <property type="term" value="P:carbohydrate transport"/>
    <property type="evidence" value="ECO:0007669"/>
    <property type="project" value="InterPro"/>
</dbReference>
<proteinExistence type="inferred from homology"/>
<dbReference type="InterPro" id="IPR007049">
    <property type="entry name" value="Carb-sel_porin_OprB"/>
</dbReference>
<dbReference type="InterPro" id="IPR052932">
    <property type="entry name" value="OprB_Porin"/>
</dbReference>
<sequence length="421" mass="47173">MKLTTKMLFSSAGLIFTLAQSHAATVLDPKGNYLLGDWNGTRSSLAEQGIKFDANITVDTAYLVDGGYNDQQDPTYTSQLWLGSHWDLEKLLGWDGVSVRTIVTARQGQSVSVEQLSDPLAPQMGNVQASYGRGNRGSRLSEFSIEKQFKDNGVSVRLGRFGMGTYFNVMSCDFQNTSFCTAQMGKWQGSSWYNIPVSQWAGMLKYQINPELYTQVAVFEFNPTNIKENEGWNLSISNADGVTVPVELVWQPKHAVNDLAGSYRVGMMYNTADNIENQKDIVTGEAKDHTSGAWFIAEQQLTSRGSGKQGLHGFMNLSFHDESTNKIDNMQQVGLKYIGLLENRENDILGFGLNRIHVSDRYREHSSRINKEAEYNIELNYSYYPTKWAMLRPNIQYVINPGATSYVDNALVLGLTSRLTF</sequence>
<dbReference type="EMBL" id="NEGB01000002">
    <property type="protein sequence ID" value="OTG66454.1"/>
    <property type="molecule type" value="Genomic_DNA"/>
</dbReference>
<keyword evidence="4" id="KW-1185">Reference proteome</keyword>
<dbReference type="InterPro" id="IPR038673">
    <property type="entry name" value="OprB_sf"/>
</dbReference>
<evidence type="ECO:0000313" key="4">
    <source>
        <dbReference type="Proteomes" id="UP000242765"/>
    </source>
</evidence>
<comment type="similarity">
    <text evidence="1 2">Belongs to the OprB family.</text>
</comment>
<dbReference type="AlphaFoldDB" id="A0A1Y3CJ43"/>
<dbReference type="Gene3D" id="2.40.160.180">
    <property type="entry name" value="Carbohydrate-selective porin OprB"/>
    <property type="match status" value="1"/>
</dbReference>
<protein>
    <submittedName>
        <fullName evidence="3">Carbohydrate porin</fullName>
    </submittedName>
</protein>
<comment type="caution">
    <text evidence="3">The sequence shown here is derived from an EMBL/GenBank/DDBJ whole genome shotgun (WGS) entry which is preliminary data.</text>
</comment>
<evidence type="ECO:0000256" key="1">
    <source>
        <dbReference type="ARBA" id="ARBA00008769"/>
    </source>
</evidence>
<evidence type="ECO:0000313" key="3">
    <source>
        <dbReference type="EMBL" id="OTG66454.1"/>
    </source>
</evidence>
<gene>
    <name evidence="3" type="ORF">B9T28_04155</name>
</gene>
<dbReference type="PANTHER" id="PTHR37944">
    <property type="entry name" value="PORIN B"/>
    <property type="match status" value="1"/>
</dbReference>
<dbReference type="OrthoDB" id="545475at2"/>
<accession>A0A1Y3CJ43</accession>
<dbReference type="Pfam" id="PF04966">
    <property type="entry name" value="OprB"/>
    <property type="match status" value="1"/>
</dbReference>
<name>A0A1Y3CJ43_9GAMM</name>
<feature type="chain" id="PRO_5011829520" evidence="2">
    <location>
        <begin position="24"/>
        <end position="421"/>
    </location>
</feature>
<dbReference type="RefSeq" id="WP_086202698.1">
    <property type="nucleotide sequence ID" value="NZ_NEGB01000002.1"/>
</dbReference>